<protein>
    <submittedName>
        <fullName evidence="3">Uncharacterized protein</fullName>
    </submittedName>
</protein>
<feature type="chain" id="PRO_5035481742" evidence="2">
    <location>
        <begin position="24"/>
        <end position="158"/>
    </location>
</feature>
<dbReference type="EMBL" id="OV170227">
    <property type="protein sequence ID" value="CAH0727796.1"/>
    <property type="molecule type" value="Genomic_DNA"/>
</dbReference>
<proteinExistence type="predicted"/>
<reference evidence="3" key="1">
    <citation type="submission" date="2021-12" db="EMBL/GenBank/DDBJ databases">
        <authorList>
            <person name="Martin H S."/>
        </authorList>
    </citation>
    <scope>NUCLEOTIDE SEQUENCE</scope>
</reference>
<name>A0A8J9YHC0_9NEOP</name>
<organism evidence="3 4">
    <name type="scientific">Brenthis ino</name>
    <name type="common">lesser marbled fritillary</name>
    <dbReference type="NCBI Taxonomy" id="405034"/>
    <lineage>
        <taxon>Eukaryota</taxon>
        <taxon>Metazoa</taxon>
        <taxon>Ecdysozoa</taxon>
        <taxon>Arthropoda</taxon>
        <taxon>Hexapoda</taxon>
        <taxon>Insecta</taxon>
        <taxon>Pterygota</taxon>
        <taxon>Neoptera</taxon>
        <taxon>Endopterygota</taxon>
        <taxon>Lepidoptera</taxon>
        <taxon>Glossata</taxon>
        <taxon>Ditrysia</taxon>
        <taxon>Papilionoidea</taxon>
        <taxon>Nymphalidae</taxon>
        <taxon>Heliconiinae</taxon>
        <taxon>Argynnini</taxon>
        <taxon>Brenthis</taxon>
    </lineage>
</organism>
<dbReference type="Pfam" id="PF00379">
    <property type="entry name" value="Chitin_bind_4"/>
    <property type="match status" value="1"/>
</dbReference>
<feature type="non-terminal residue" evidence="3">
    <location>
        <position position="158"/>
    </location>
</feature>
<sequence>MVKGARICLIAVVYYAAIVRLSASNGLENQIKKLIFNNNGLGSYSFEFQNEDGTFRKEDGGIISHPSGSQSLVVRGEYGYLDPQGLYHYVNEDVELRRIFPNDFPQDTICSIDSDRYAPEEEEYMISETGSHVDRRRVYCFMLLCFTEDELDRVVASF</sequence>
<accession>A0A8J9YHC0</accession>
<keyword evidence="4" id="KW-1185">Reference proteome</keyword>
<gene>
    <name evidence="3" type="ORF">BINO364_LOCUS13095</name>
</gene>
<evidence type="ECO:0000256" key="1">
    <source>
        <dbReference type="ARBA" id="ARBA00022729"/>
    </source>
</evidence>
<feature type="signal peptide" evidence="2">
    <location>
        <begin position="1"/>
        <end position="23"/>
    </location>
</feature>
<evidence type="ECO:0000313" key="4">
    <source>
        <dbReference type="Proteomes" id="UP000838878"/>
    </source>
</evidence>
<dbReference type="OrthoDB" id="8000451at2759"/>
<evidence type="ECO:0000256" key="2">
    <source>
        <dbReference type="SAM" id="SignalP"/>
    </source>
</evidence>
<dbReference type="AlphaFoldDB" id="A0A8J9YHC0"/>
<keyword evidence="1 2" id="KW-0732">Signal</keyword>
<dbReference type="InterPro" id="IPR000618">
    <property type="entry name" value="Insect_cuticle"/>
</dbReference>
<dbReference type="Proteomes" id="UP000838878">
    <property type="component" value="Chromosome 7"/>
</dbReference>
<evidence type="ECO:0000313" key="3">
    <source>
        <dbReference type="EMBL" id="CAH0727796.1"/>
    </source>
</evidence>